<dbReference type="InterPro" id="IPR024185">
    <property type="entry name" value="FTHF_cligase-like_sf"/>
</dbReference>
<accession>A0ABX0A3D6</accession>
<evidence type="ECO:0000256" key="1">
    <source>
        <dbReference type="ARBA" id="ARBA00010638"/>
    </source>
</evidence>
<evidence type="ECO:0000313" key="5">
    <source>
        <dbReference type="EMBL" id="NCU17891.1"/>
    </source>
</evidence>
<dbReference type="EMBL" id="JAACYS010000037">
    <property type="protein sequence ID" value="NCU17891.1"/>
    <property type="molecule type" value="Genomic_DNA"/>
</dbReference>
<dbReference type="PANTHER" id="PTHR23407:SF1">
    <property type="entry name" value="5-FORMYLTETRAHYDROFOLATE CYCLO-LIGASE"/>
    <property type="match status" value="1"/>
</dbReference>
<keyword evidence="4" id="KW-0479">Metal-binding</keyword>
<comment type="catalytic activity">
    <reaction evidence="4">
        <text>(6S)-5-formyl-5,6,7,8-tetrahydrofolate + ATP = (6R)-5,10-methenyltetrahydrofolate + ADP + phosphate</text>
        <dbReference type="Rhea" id="RHEA:10488"/>
        <dbReference type="ChEBI" id="CHEBI:30616"/>
        <dbReference type="ChEBI" id="CHEBI:43474"/>
        <dbReference type="ChEBI" id="CHEBI:57455"/>
        <dbReference type="ChEBI" id="CHEBI:57457"/>
        <dbReference type="ChEBI" id="CHEBI:456216"/>
        <dbReference type="EC" id="6.3.3.2"/>
    </reaction>
</comment>
<keyword evidence="2 4" id="KW-0547">Nucleotide-binding</keyword>
<evidence type="ECO:0000256" key="3">
    <source>
        <dbReference type="ARBA" id="ARBA00022840"/>
    </source>
</evidence>
<dbReference type="SUPFAM" id="SSF100950">
    <property type="entry name" value="NagB/RpiA/CoA transferase-like"/>
    <property type="match status" value="1"/>
</dbReference>
<keyword evidence="3 4" id="KW-0067">ATP-binding</keyword>
<evidence type="ECO:0000256" key="4">
    <source>
        <dbReference type="RuleBase" id="RU361279"/>
    </source>
</evidence>
<dbReference type="Gene3D" id="3.40.50.10420">
    <property type="entry name" value="NagB/RpiA/CoA transferase-like"/>
    <property type="match status" value="1"/>
</dbReference>
<comment type="similarity">
    <text evidence="1 4">Belongs to the 5-formyltetrahydrofolate cyclo-ligase family.</text>
</comment>
<gene>
    <name evidence="5" type="ORF">GW534_09120</name>
</gene>
<dbReference type="InterPro" id="IPR002698">
    <property type="entry name" value="FTHF_cligase"/>
</dbReference>
<protein>
    <recommendedName>
        <fullName evidence="4">5-formyltetrahydrofolate cyclo-ligase</fullName>
        <ecNumber evidence="4">6.3.3.2</ecNumber>
    </recommendedName>
</protein>
<evidence type="ECO:0000256" key="2">
    <source>
        <dbReference type="ARBA" id="ARBA00022741"/>
    </source>
</evidence>
<comment type="cofactor">
    <cofactor evidence="4">
        <name>Mg(2+)</name>
        <dbReference type="ChEBI" id="CHEBI:18420"/>
    </cofactor>
</comment>
<dbReference type="Proteomes" id="UP000743899">
    <property type="component" value="Unassembled WGS sequence"/>
</dbReference>
<dbReference type="GO" id="GO:0030272">
    <property type="term" value="F:5-formyltetrahydrofolate cyclo-ligase activity"/>
    <property type="evidence" value="ECO:0007669"/>
    <property type="project" value="UniProtKB-EC"/>
</dbReference>
<comment type="caution">
    <text evidence="5">The sequence shown here is derived from an EMBL/GenBank/DDBJ whole genome shotgun (WGS) entry which is preliminary data.</text>
</comment>
<sequence length="187" mass="21666">MVKKTLRKQVRDKLRSLAKEQYEEKSKKIAEQLFQLQEWKEANCIGITISIFPEVNTYPIIEKAWEQGKNVAAVKCVPETRGLEFYQINDFTQVEKGFYGLYEPVVEKTIKVNPKEIQLVIVPGLAFTNEGKRLGVGGGYYDRFLPMYKGKTVSLAFDEQLLEDIPVEPHDWYVQKVVGERNVYHCE</sequence>
<keyword evidence="5" id="KW-0436">Ligase</keyword>
<dbReference type="PANTHER" id="PTHR23407">
    <property type="entry name" value="ATPASE INHIBITOR/5-FORMYLTETRAHYDROFOLATE CYCLO-LIGASE"/>
    <property type="match status" value="1"/>
</dbReference>
<keyword evidence="6" id="KW-1185">Reference proteome</keyword>
<dbReference type="PIRSF" id="PIRSF006806">
    <property type="entry name" value="FTHF_cligase"/>
    <property type="match status" value="1"/>
</dbReference>
<proteinExistence type="inferred from homology"/>
<dbReference type="EC" id="6.3.3.2" evidence="4"/>
<dbReference type="RefSeq" id="WP_161920721.1">
    <property type="nucleotide sequence ID" value="NZ_JAACYS010000037.1"/>
</dbReference>
<dbReference type="InterPro" id="IPR037171">
    <property type="entry name" value="NagB/RpiA_transferase-like"/>
</dbReference>
<keyword evidence="4" id="KW-0460">Magnesium</keyword>
<dbReference type="Pfam" id="PF01812">
    <property type="entry name" value="5-FTHF_cyc-lig"/>
    <property type="match status" value="1"/>
</dbReference>
<name>A0ABX0A3D6_9BACI</name>
<dbReference type="NCBIfam" id="TIGR02727">
    <property type="entry name" value="MTHFS_bact"/>
    <property type="match status" value="1"/>
</dbReference>
<organism evidence="5 6">
    <name type="scientific">Pallidibacillus pasinlerensis</name>
    <dbReference type="NCBI Taxonomy" id="2703818"/>
    <lineage>
        <taxon>Bacteria</taxon>
        <taxon>Bacillati</taxon>
        <taxon>Bacillota</taxon>
        <taxon>Bacilli</taxon>
        <taxon>Bacillales</taxon>
        <taxon>Bacillaceae</taxon>
        <taxon>Pallidibacillus</taxon>
    </lineage>
</organism>
<evidence type="ECO:0000313" key="6">
    <source>
        <dbReference type="Proteomes" id="UP000743899"/>
    </source>
</evidence>
<reference evidence="5 6" key="1">
    <citation type="submission" date="2020-01" db="EMBL/GenBank/DDBJ databases">
        <title>A novel Bacillus sp. from Pasinler.</title>
        <authorList>
            <person name="Adiguzel A."/>
            <person name="Ay H."/>
            <person name="Baltaci M.O."/>
        </authorList>
    </citation>
    <scope>NUCLEOTIDE SEQUENCE [LARGE SCALE GENOMIC DNA]</scope>
    <source>
        <strain evidence="5 6">P1</strain>
    </source>
</reference>